<reference evidence="1" key="1">
    <citation type="journal article" date="2015" name="Nature">
        <title>Complex archaea that bridge the gap between prokaryotes and eukaryotes.</title>
        <authorList>
            <person name="Spang A."/>
            <person name="Saw J.H."/>
            <person name="Jorgensen S.L."/>
            <person name="Zaremba-Niedzwiedzka K."/>
            <person name="Martijn J."/>
            <person name="Lind A.E."/>
            <person name="van Eijk R."/>
            <person name="Schleper C."/>
            <person name="Guy L."/>
            <person name="Ettema T.J."/>
        </authorList>
    </citation>
    <scope>NUCLEOTIDE SEQUENCE</scope>
</reference>
<gene>
    <name evidence="1" type="ORF">LCGC14_0751680</name>
</gene>
<protein>
    <recommendedName>
        <fullName evidence="2">SWIM-type domain-containing protein</fullName>
    </recommendedName>
</protein>
<evidence type="ECO:0008006" key="2">
    <source>
        <dbReference type="Google" id="ProtNLM"/>
    </source>
</evidence>
<accession>A0A0F9Q807</accession>
<sequence>MLLYFWKIIDLSSISRNEFLYKISFHFFLFSPEEAVDFMNTCLKNNILIEDENKNLSLSGSLNQKLKQWQRKRRDEIQQNLRSRANLHLIEVQSGEDPTSFNFLLKIFVEKGTINRAVTVPDSAFDLKDVDEKKTILNSNVLGSKETSYIIEIDTIKKKIKHNCHDFETRRSKNKQFCKHLVKFFLLLRVKNQNYTEILLRDIVKNIDKWEFIS</sequence>
<dbReference type="AlphaFoldDB" id="A0A0F9Q807"/>
<comment type="caution">
    <text evidence="1">The sequence shown here is derived from an EMBL/GenBank/DDBJ whole genome shotgun (WGS) entry which is preliminary data.</text>
</comment>
<name>A0A0F9Q807_9ZZZZ</name>
<dbReference type="EMBL" id="LAZR01001816">
    <property type="protein sequence ID" value="KKN38614.1"/>
    <property type="molecule type" value="Genomic_DNA"/>
</dbReference>
<evidence type="ECO:0000313" key="1">
    <source>
        <dbReference type="EMBL" id="KKN38614.1"/>
    </source>
</evidence>
<organism evidence="1">
    <name type="scientific">marine sediment metagenome</name>
    <dbReference type="NCBI Taxonomy" id="412755"/>
    <lineage>
        <taxon>unclassified sequences</taxon>
        <taxon>metagenomes</taxon>
        <taxon>ecological metagenomes</taxon>
    </lineage>
</organism>
<proteinExistence type="predicted"/>